<keyword evidence="3" id="KW-1185">Reference proteome</keyword>
<dbReference type="STRING" id="1095776.SAMN04515672_3128"/>
<evidence type="ECO:0000256" key="1">
    <source>
        <dbReference type="SAM" id="MobiDB-lite"/>
    </source>
</evidence>
<reference evidence="3" key="1">
    <citation type="submission" date="2016-10" db="EMBL/GenBank/DDBJ databases">
        <authorList>
            <person name="Varghese N."/>
            <person name="Submissions S."/>
        </authorList>
    </citation>
    <scope>NUCLEOTIDE SEQUENCE [LARGE SCALE GENOMIC DNA]</scope>
    <source>
        <strain evidence="3">B4,CECT 8067,JCM 17497</strain>
    </source>
</reference>
<accession>A0A1G9BXN0</accession>
<dbReference type="OrthoDB" id="85977at2157"/>
<dbReference type="Proteomes" id="UP000198882">
    <property type="component" value="Unassembled WGS sequence"/>
</dbReference>
<organism evidence="2 3">
    <name type="scientific">Natronorubrum texcoconense</name>
    <dbReference type="NCBI Taxonomy" id="1095776"/>
    <lineage>
        <taxon>Archaea</taxon>
        <taxon>Methanobacteriati</taxon>
        <taxon>Methanobacteriota</taxon>
        <taxon>Stenosarchaea group</taxon>
        <taxon>Halobacteria</taxon>
        <taxon>Halobacteriales</taxon>
        <taxon>Natrialbaceae</taxon>
        <taxon>Natronorubrum</taxon>
    </lineage>
</organism>
<proteinExistence type="predicted"/>
<evidence type="ECO:0008006" key="4">
    <source>
        <dbReference type="Google" id="ProtNLM"/>
    </source>
</evidence>
<dbReference type="EMBL" id="FNFE01000004">
    <property type="protein sequence ID" value="SDK44206.1"/>
    <property type="molecule type" value="Genomic_DNA"/>
</dbReference>
<feature type="compositionally biased region" description="Basic and acidic residues" evidence="1">
    <location>
        <begin position="278"/>
        <end position="298"/>
    </location>
</feature>
<protein>
    <recommendedName>
        <fullName evidence="4">Lipoprotein</fullName>
    </recommendedName>
</protein>
<sequence>MQRGHLGLLAVVSLLVLSGCALPDSPDRFDTDRELGYVGGYAHDDAFEFDDHDALTEDQLEAVKYRSMARIEVVRGLQFEHDVRLEVISRDEYRSQRGAPGSASPFVNEVWRGAFIVDGETDVSQAMNTLYGGAVQGYYTNDRIVIITDDTDEIRINRNTLVHELVHALQDQQFGLDRSGQTIDEQRAEIGLTEGEAEYIPHLYDQRCGEEWQCLADHERPPATNLGETPFNAGLFLSIYAPYSEGPPFVDHLRDRGGWSAVDDAYDDRPVSTSQLIHPERYPDDRPVDVEVPDRSSDDWEPFTRGSEPRTETVGEATLFAALWTNDVVDRWLTDGATDLSPYNYSSPATDGWTGDTMQVYHDADDEDRTGHVWSLAWESEDDADEFADAYRTLLENRGATAVERADDVYRIDDDEAFAGAYRVTVDGDRVEIVGAPTVDEIEAIHGSGAASTTLERPVTASAPATSVSGPIVAARP</sequence>
<evidence type="ECO:0000313" key="3">
    <source>
        <dbReference type="Proteomes" id="UP000198882"/>
    </source>
</evidence>
<gene>
    <name evidence="2" type="ORF">SAMN04515672_3128</name>
</gene>
<dbReference type="InterPro" id="IPR047792">
    <property type="entry name" value="Hvo_1808-like"/>
</dbReference>
<dbReference type="PROSITE" id="PS51257">
    <property type="entry name" value="PROKAR_LIPOPROTEIN"/>
    <property type="match status" value="1"/>
</dbReference>
<dbReference type="NCBIfam" id="NF038145">
    <property type="entry name" value="Hvo_1808_fam"/>
    <property type="match status" value="1"/>
</dbReference>
<dbReference type="RefSeq" id="WP_090308781.1">
    <property type="nucleotide sequence ID" value="NZ_FNFE01000004.1"/>
</dbReference>
<name>A0A1G9BXN0_9EURY</name>
<feature type="region of interest" description="Disordered" evidence="1">
    <location>
        <begin position="272"/>
        <end position="311"/>
    </location>
</feature>
<feature type="region of interest" description="Disordered" evidence="1">
    <location>
        <begin position="455"/>
        <end position="477"/>
    </location>
</feature>
<dbReference type="AlphaFoldDB" id="A0A1G9BXN0"/>
<evidence type="ECO:0000313" key="2">
    <source>
        <dbReference type="EMBL" id="SDK44206.1"/>
    </source>
</evidence>